<accession>A0A8K0RZ83</accession>
<evidence type="ECO:0000313" key="2">
    <source>
        <dbReference type="Proteomes" id="UP000813427"/>
    </source>
</evidence>
<proteinExistence type="predicted"/>
<name>A0A8K0RZ83_9HYPO</name>
<keyword evidence="2" id="KW-1185">Reference proteome</keyword>
<comment type="caution">
    <text evidence="1">The sequence shown here is derived from an EMBL/GenBank/DDBJ whole genome shotgun (WGS) entry which is preliminary data.</text>
</comment>
<dbReference type="EMBL" id="JAGPXF010000003">
    <property type="protein sequence ID" value="KAH7251140.1"/>
    <property type="molecule type" value="Genomic_DNA"/>
</dbReference>
<reference evidence="1" key="1">
    <citation type="journal article" date="2021" name="Nat. Commun.">
        <title>Genetic determinants of endophytism in the Arabidopsis root mycobiome.</title>
        <authorList>
            <person name="Mesny F."/>
            <person name="Miyauchi S."/>
            <person name="Thiergart T."/>
            <person name="Pickel B."/>
            <person name="Atanasova L."/>
            <person name="Karlsson M."/>
            <person name="Huettel B."/>
            <person name="Barry K.W."/>
            <person name="Haridas S."/>
            <person name="Chen C."/>
            <person name="Bauer D."/>
            <person name="Andreopoulos W."/>
            <person name="Pangilinan J."/>
            <person name="LaButti K."/>
            <person name="Riley R."/>
            <person name="Lipzen A."/>
            <person name="Clum A."/>
            <person name="Drula E."/>
            <person name="Henrissat B."/>
            <person name="Kohler A."/>
            <person name="Grigoriev I.V."/>
            <person name="Martin F.M."/>
            <person name="Hacquard S."/>
        </authorList>
    </citation>
    <scope>NUCLEOTIDE SEQUENCE</scope>
    <source>
        <strain evidence="1">MPI-SDFR-AT-0068</strain>
    </source>
</reference>
<evidence type="ECO:0000313" key="1">
    <source>
        <dbReference type="EMBL" id="KAH7251140.1"/>
    </source>
</evidence>
<sequence>MSHSIPSYEERIRNNQYPASTDATKRLFWYIQGPLETNLFVLEDSSDPYGSRQPYAQQIRTNGISWHSVSSLPLTNPMISSINVCCSELEEWPENWASLVHQHANPDMETCIFGEVDGRRKLINCCGEDRPKHHEPLLVTVSSQLYVTIHDYVTAVHPWLVVKRD</sequence>
<organism evidence="1 2">
    <name type="scientific">Fusarium tricinctum</name>
    <dbReference type="NCBI Taxonomy" id="61284"/>
    <lineage>
        <taxon>Eukaryota</taxon>
        <taxon>Fungi</taxon>
        <taxon>Dikarya</taxon>
        <taxon>Ascomycota</taxon>
        <taxon>Pezizomycotina</taxon>
        <taxon>Sordariomycetes</taxon>
        <taxon>Hypocreomycetidae</taxon>
        <taxon>Hypocreales</taxon>
        <taxon>Nectriaceae</taxon>
        <taxon>Fusarium</taxon>
        <taxon>Fusarium tricinctum species complex</taxon>
    </lineage>
</organism>
<dbReference type="AlphaFoldDB" id="A0A8K0RZ83"/>
<protein>
    <submittedName>
        <fullName evidence="1">Uncharacterized protein</fullName>
    </submittedName>
</protein>
<dbReference type="OrthoDB" id="3944545at2759"/>
<dbReference type="Proteomes" id="UP000813427">
    <property type="component" value="Unassembled WGS sequence"/>
</dbReference>
<gene>
    <name evidence="1" type="ORF">BKA59DRAFT_524143</name>
</gene>